<comment type="caution">
    <text evidence="1">The sequence shown here is derived from an EMBL/GenBank/DDBJ whole genome shotgun (WGS) entry which is preliminary data.</text>
</comment>
<evidence type="ECO:0000313" key="2">
    <source>
        <dbReference type="Proteomes" id="UP001500037"/>
    </source>
</evidence>
<gene>
    <name evidence="1" type="ORF">GCM10009665_68900</name>
</gene>
<proteinExistence type="predicted"/>
<reference evidence="2" key="1">
    <citation type="journal article" date="2019" name="Int. J. Syst. Evol. Microbiol.">
        <title>The Global Catalogue of Microorganisms (GCM) 10K type strain sequencing project: providing services to taxonomists for standard genome sequencing and annotation.</title>
        <authorList>
            <consortium name="The Broad Institute Genomics Platform"/>
            <consortium name="The Broad Institute Genome Sequencing Center for Infectious Disease"/>
            <person name="Wu L."/>
            <person name="Ma J."/>
        </authorList>
    </citation>
    <scope>NUCLEOTIDE SEQUENCE [LARGE SCALE GENOMIC DNA]</scope>
    <source>
        <strain evidence="2">JCM 13004</strain>
    </source>
</reference>
<evidence type="ECO:0000313" key="1">
    <source>
        <dbReference type="EMBL" id="GAA1270803.1"/>
    </source>
</evidence>
<dbReference type="RefSeq" id="WP_344446120.1">
    <property type="nucleotide sequence ID" value="NZ_BAAALF010000212.1"/>
</dbReference>
<sequence>MNHQWRKGSIELVPGYFLIDAENRPTDRAEDIDFTVEGGFVHVRLHGVPHDQLVSAPAVRLITCKS</sequence>
<accession>A0ABP4HMD3</accession>
<dbReference type="Proteomes" id="UP001500037">
    <property type="component" value="Unassembled WGS sequence"/>
</dbReference>
<name>A0ABP4HMD3_9ACTN</name>
<organism evidence="1 2">
    <name type="scientific">Kitasatospora nipponensis</name>
    <dbReference type="NCBI Taxonomy" id="258049"/>
    <lineage>
        <taxon>Bacteria</taxon>
        <taxon>Bacillati</taxon>
        <taxon>Actinomycetota</taxon>
        <taxon>Actinomycetes</taxon>
        <taxon>Kitasatosporales</taxon>
        <taxon>Streptomycetaceae</taxon>
        <taxon>Kitasatospora</taxon>
    </lineage>
</organism>
<keyword evidence="2" id="KW-1185">Reference proteome</keyword>
<dbReference type="EMBL" id="BAAALF010000212">
    <property type="protein sequence ID" value="GAA1270803.1"/>
    <property type="molecule type" value="Genomic_DNA"/>
</dbReference>
<protein>
    <submittedName>
        <fullName evidence="1">Uncharacterized protein</fullName>
    </submittedName>
</protein>